<evidence type="ECO:0000313" key="2">
    <source>
        <dbReference type="EMBL" id="BAQ71247.1"/>
    </source>
</evidence>
<name>A0A0D6AWF3_RHOSU</name>
<sequence>MPSADTPKTIKLYGFAVMTEALALGPTTPGMLVEPADDRVRPHATAAGTAAPSFAVENGMIGGGIDDDYQEGDTVLIETFAPGSRVYALAAAGADAIAKNALLASAGDGTLAPAGDDEIAVAQAVDALDNSGGATPARIRVVVIPAQRTAAV</sequence>
<dbReference type="EMBL" id="AP014800">
    <property type="protein sequence ID" value="BAQ67213.1"/>
    <property type="molecule type" value="Genomic_DNA"/>
</dbReference>
<dbReference type="PATRIC" id="fig|35806.4.peg.41"/>
<evidence type="ECO:0000313" key="1">
    <source>
        <dbReference type="EMBL" id="BAQ67213.1"/>
    </source>
</evidence>
<proteinExistence type="predicted"/>
<reference evidence="1 3" key="1">
    <citation type="submission" date="2015-02" db="EMBL/GenBank/DDBJ databases">
        <title>Genome sequene of Rhodovulum sulfidophilum DSM 2351.</title>
        <authorList>
            <person name="Nagao N."/>
        </authorList>
    </citation>
    <scope>NUCLEOTIDE SEQUENCE [LARGE SCALE GENOMIC DNA]</scope>
    <source>
        <strain evidence="1 3">DSM 2351</strain>
    </source>
</reference>
<gene>
    <name evidence="1" type="ORF">NHU_00041</name>
    <name evidence="2" type="ORF">NHU_04125</name>
</gene>
<dbReference type="EMBL" id="AP014800">
    <property type="protein sequence ID" value="BAQ71247.1"/>
    <property type="molecule type" value="Genomic_DNA"/>
</dbReference>
<protein>
    <submittedName>
        <fullName evidence="1">Uncharacterized protein</fullName>
    </submittedName>
</protein>
<dbReference type="Proteomes" id="UP000064912">
    <property type="component" value="Chromosome"/>
</dbReference>
<dbReference type="KEGG" id="rsu:NHU_04125"/>
<dbReference type="AlphaFoldDB" id="A0A0D6AWF3"/>
<evidence type="ECO:0000313" key="3">
    <source>
        <dbReference type="Proteomes" id="UP000064912"/>
    </source>
</evidence>
<dbReference type="KEGG" id="rsu:NHU_00041"/>
<accession>A0A0D6AWF3</accession>
<organism evidence="1 3">
    <name type="scientific">Rhodovulum sulfidophilum</name>
    <name type="common">Rhodobacter sulfidophilus</name>
    <dbReference type="NCBI Taxonomy" id="35806"/>
    <lineage>
        <taxon>Bacteria</taxon>
        <taxon>Pseudomonadati</taxon>
        <taxon>Pseudomonadota</taxon>
        <taxon>Alphaproteobacteria</taxon>
        <taxon>Rhodobacterales</taxon>
        <taxon>Paracoccaceae</taxon>
        <taxon>Rhodovulum</taxon>
    </lineage>
</organism>